<keyword evidence="3" id="KW-1185">Reference proteome</keyword>
<sequence>MFLRLFIFAACIYLAPGFVQEITFYSGSDQEGDALRIRSKKVDLSPYHFHLWEGFSATNFTGRLTFSSYDYNGTMTCGDFPEVSNELSLRYLGPLDAARRSLSIYSGTNDSMSGGTERTFTSVAANNFGFTPTYLVITGGSSWTGFSSEDFSGLSTCFGRAQPIAAFPLAGQVIRSVAQGCGSDLKYDSVKYYADNSACGD</sequence>
<organism evidence="2 3">
    <name type="scientific">Folsomia candida</name>
    <name type="common">Springtail</name>
    <dbReference type="NCBI Taxonomy" id="158441"/>
    <lineage>
        <taxon>Eukaryota</taxon>
        <taxon>Metazoa</taxon>
        <taxon>Ecdysozoa</taxon>
        <taxon>Arthropoda</taxon>
        <taxon>Hexapoda</taxon>
        <taxon>Collembola</taxon>
        <taxon>Entomobryomorpha</taxon>
        <taxon>Isotomoidea</taxon>
        <taxon>Isotomidae</taxon>
        <taxon>Proisotominae</taxon>
        <taxon>Folsomia</taxon>
    </lineage>
</organism>
<accession>A0A226D4I5</accession>
<protein>
    <submittedName>
        <fullName evidence="2">Uncharacterized protein</fullName>
    </submittedName>
</protein>
<proteinExistence type="predicted"/>
<name>A0A226D4I5_FOLCA</name>
<dbReference type="EMBL" id="LNIX01000037">
    <property type="protein sequence ID" value="OXA39738.1"/>
    <property type="molecule type" value="Genomic_DNA"/>
</dbReference>
<feature type="signal peptide" evidence="1">
    <location>
        <begin position="1"/>
        <end position="17"/>
    </location>
</feature>
<dbReference type="AlphaFoldDB" id="A0A226D4I5"/>
<evidence type="ECO:0000313" key="3">
    <source>
        <dbReference type="Proteomes" id="UP000198287"/>
    </source>
</evidence>
<comment type="caution">
    <text evidence="2">The sequence shown here is derived from an EMBL/GenBank/DDBJ whole genome shotgun (WGS) entry which is preliminary data.</text>
</comment>
<evidence type="ECO:0000313" key="2">
    <source>
        <dbReference type="EMBL" id="OXA39738.1"/>
    </source>
</evidence>
<dbReference type="Proteomes" id="UP000198287">
    <property type="component" value="Unassembled WGS sequence"/>
</dbReference>
<keyword evidence="1" id="KW-0732">Signal</keyword>
<evidence type="ECO:0000256" key="1">
    <source>
        <dbReference type="SAM" id="SignalP"/>
    </source>
</evidence>
<gene>
    <name evidence="2" type="ORF">Fcan01_25590</name>
</gene>
<feature type="chain" id="PRO_5013325122" evidence="1">
    <location>
        <begin position="18"/>
        <end position="201"/>
    </location>
</feature>
<reference evidence="2 3" key="1">
    <citation type="submission" date="2015-12" db="EMBL/GenBank/DDBJ databases">
        <title>The genome of Folsomia candida.</title>
        <authorList>
            <person name="Faddeeva A."/>
            <person name="Derks M.F."/>
            <person name="Anvar Y."/>
            <person name="Smit S."/>
            <person name="Van Straalen N."/>
            <person name="Roelofs D."/>
        </authorList>
    </citation>
    <scope>NUCLEOTIDE SEQUENCE [LARGE SCALE GENOMIC DNA]</scope>
    <source>
        <strain evidence="2 3">VU population</strain>
        <tissue evidence="2">Whole body</tissue>
    </source>
</reference>